<evidence type="ECO:0000256" key="6">
    <source>
        <dbReference type="ARBA" id="ARBA00023242"/>
    </source>
</evidence>
<dbReference type="GO" id="GO:0006351">
    <property type="term" value="P:DNA-templated transcription"/>
    <property type="evidence" value="ECO:0007669"/>
    <property type="project" value="InterPro"/>
</dbReference>
<dbReference type="PANTHER" id="PTHR46910">
    <property type="entry name" value="TRANSCRIPTION FACTOR PDR1"/>
    <property type="match status" value="1"/>
</dbReference>
<dbReference type="GO" id="GO:0003677">
    <property type="term" value="F:DNA binding"/>
    <property type="evidence" value="ECO:0007669"/>
    <property type="project" value="UniProtKB-KW"/>
</dbReference>
<evidence type="ECO:0000259" key="8">
    <source>
        <dbReference type="PROSITE" id="PS50048"/>
    </source>
</evidence>
<protein>
    <recommendedName>
        <fullName evidence="8">Zn(2)-C6 fungal-type domain-containing protein</fullName>
    </recommendedName>
</protein>
<dbReference type="OrthoDB" id="2123952at2759"/>
<dbReference type="STRING" id="1450537.A0A395HZE1"/>
<dbReference type="PANTHER" id="PTHR46910:SF37">
    <property type="entry name" value="ZN(II)2CYS6 TRANSCRIPTION FACTOR (EUROFUNG)"/>
    <property type="match status" value="1"/>
</dbReference>
<sequence>MDSKDSLRKACDLCYTRKIKCDGQEPRCSNCVMHARECTHAAASRRKAKPRAQRHSATQRAGSLRVETNELKGSGGITREAQLPNQQPAHDHDHAMSSMKLPTLHEAMAQVGIFLKTVNSVLPLFHADSLLRMVGKCYALLPRQRDPNVCAAINIVFALASQHMPHSSAIEGVLHHQSEHTTTEYLNKAQSVLATVMQGEIRLLNIQTLVGMVVVLQTARDTAPALMLLSATMRLRNLDLAQQRQRARVFWITYILDKDLSLRAQIPSSHLDDDIDLELPSSVPVTPDDSDNSAGIVMTADGRASMNYFLVRVKLANIEGQTYRYLYSTRALNQSPQDRIMVRQSISIALDGWRASIPLEFGAAAVTMTASNQPANWSFFCILHSSSLQCMMLLNRAQAWDEQWVLVHETRDFVRLFQEVWSRDCWLGWIAACPYSSAAMLLMVNNLYNIRHTDLHLDIELVDAVMVWLDEISAEMASEGMKWFQDICAQGVRTVKRKCAVYGLI</sequence>
<reference evidence="9 10" key="1">
    <citation type="submission" date="2018-02" db="EMBL/GenBank/DDBJ databases">
        <title>The genomes of Aspergillus section Nigri reveals drivers in fungal speciation.</title>
        <authorList>
            <consortium name="DOE Joint Genome Institute"/>
            <person name="Vesth T.C."/>
            <person name="Nybo J."/>
            <person name="Theobald S."/>
            <person name="Brandl J."/>
            <person name="Frisvad J.C."/>
            <person name="Nielsen K.F."/>
            <person name="Lyhne E.K."/>
            <person name="Kogle M.E."/>
            <person name="Kuo A."/>
            <person name="Riley R."/>
            <person name="Clum A."/>
            <person name="Nolan M."/>
            <person name="Lipzen A."/>
            <person name="Salamov A."/>
            <person name="Henrissat B."/>
            <person name="Wiebenga A."/>
            <person name="De vries R.P."/>
            <person name="Grigoriev I.V."/>
            <person name="Mortensen U.H."/>
            <person name="Andersen M.R."/>
            <person name="Baker S.E."/>
        </authorList>
    </citation>
    <scope>NUCLEOTIDE SEQUENCE [LARGE SCALE GENOMIC DNA]</scope>
    <source>
        <strain evidence="9 10">CBS 101889</strain>
    </source>
</reference>
<keyword evidence="6" id="KW-0539">Nucleus</keyword>
<feature type="domain" description="Zn(2)-C6 fungal-type" evidence="8">
    <location>
        <begin position="10"/>
        <end position="40"/>
    </location>
</feature>
<evidence type="ECO:0000256" key="4">
    <source>
        <dbReference type="ARBA" id="ARBA00023125"/>
    </source>
</evidence>
<evidence type="ECO:0000256" key="5">
    <source>
        <dbReference type="ARBA" id="ARBA00023163"/>
    </source>
</evidence>
<keyword evidence="4" id="KW-0238">DNA-binding</keyword>
<dbReference type="Pfam" id="PF04082">
    <property type="entry name" value="Fungal_trans"/>
    <property type="match status" value="1"/>
</dbReference>
<name>A0A395HZE1_ASPHC</name>
<dbReference type="AlphaFoldDB" id="A0A395HZE1"/>
<evidence type="ECO:0000256" key="7">
    <source>
        <dbReference type="SAM" id="MobiDB-lite"/>
    </source>
</evidence>
<evidence type="ECO:0000313" key="10">
    <source>
        <dbReference type="Proteomes" id="UP000248961"/>
    </source>
</evidence>
<dbReference type="InterPro" id="IPR050987">
    <property type="entry name" value="AtrR-like"/>
</dbReference>
<comment type="subcellular location">
    <subcellularLocation>
        <location evidence="1">Nucleus</location>
    </subcellularLocation>
</comment>
<feature type="compositionally biased region" description="Basic residues" evidence="7">
    <location>
        <begin position="43"/>
        <end position="54"/>
    </location>
</feature>
<feature type="region of interest" description="Disordered" evidence="7">
    <location>
        <begin position="69"/>
        <end position="93"/>
    </location>
</feature>
<dbReference type="GO" id="GO:0008270">
    <property type="term" value="F:zinc ion binding"/>
    <property type="evidence" value="ECO:0007669"/>
    <property type="project" value="InterPro"/>
</dbReference>
<accession>A0A395HZE1</accession>
<keyword evidence="5" id="KW-0804">Transcription</keyword>
<dbReference type="Pfam" id="PF00172">
    <property type="entry name" value="Zn_clus"/>
    <property type="match status" value="1"/>
</dbReference>
<dbReference type="SMART" id="SM00066">
    <property type="entry name" value="GAL4"/>
    <property type="match status" value="1"/>
</dbReference>
<organism evidence="9 10">
    <name type="scientific">Aspergillus homomorphus (strain CBS 101889)</name>
    <dbReference type="NCBI Taxonomy" id="1450537"/>
    <lineage>
        <taxon>Eukaryota</taxon>
        <taxon>Fungi</taxon>
        <taxon>Dikarya</taxon>
        <taxon>Ascomycota</taxon>
        <taxon>Pezizomycotina</taxon>
        <taxon>Eurotiomycetes</taxon>
        <taxon>Eurotiomycetidae</taxon>
        <taxon>Eurotiales</taxon>
        <taxon>Aspergillaceae</taxon>
        <taxon>Aspergillus</taxon>
        <taxon>Aspergillus subgen. Circumdati</taxon>
    </lineage>
</organism>
<evidence type="ECO:0000256" key="1">
    <source>
        <dbReference type="ARBA" id="ARBA00004123"/>
    </source>
</evidence>
<dbReference type="GO" id="GO:0009893">
    <property type="term" value="P:positive regulation of metabolic process"/>
    <property type="evidence" value="ECO:0007669"/>
    <property type="project" value="UniProtKB-ARBA"/>
</dbReference>
<keyword evidence="10" id="KW-1185">Reference proteome</keyword>
<keyword evidence="2" id="KW-0479">Metal-binding</keyword>
<gene>
    <name evidence="9" type="ORF">BO97DRAFT_469981</name>
</gene>
<feature type="region of interest" description="Disordered" evidence="7">
    <location>
        <begin position="43"/>
        <end position="62"/>
    </location>
</feature>
<keyword evidence="3" id="KW-0805">Transcription regulation</keyword>
<dbReference type="EMBL" id="KZ824280">
    <property type="protein sequence ID" value="RAL13291.1"/>
    <property type="molecule type" value="Genomic_DNA"/>
</dbReference>
<evidence type="ECO:0000313" key="9">
    <source>
        <dbReference type="EMBL" id="RAL13291.1"/>
    </source>
</evidence>
<dbReference type="GO" id="GO:0005634">
    <property type="term" value="C:nucleus"/>
    <property type="evidence" value="ECO:0007669"/>
    <property type="project" value="UniProtKB-SubCell"/>
</dbReference>
<dbReference type="VEuPathDB" id="FungiDB:BO97DRAFT_469981"/>
<dbReference type="SMART" id="SM00906">
    <property type="entry name" value="Fungal_trans"/>
    <property type="match status" value="1"/>
</dbReference>
<dbReference type="GeneID" id="37204187"/>
<dbReference type="RefSeq" id="XP_025552445.1">
    <property type="nucleotide sequence ID" value="XM_025699898.1"/>
</dbReference>
<dbReference type="Gene3D" id="4.10.240.10">
    <property type="entry name" value="Zn(2)-C6 fungal-type DNA-binding domain"/>
    <property type="match status" value="1"/>
</dbReference>
<dbReference type="GO" id="GO:0000981">
    <property type="term" value="F:DNA-binding transcription factor activity, RNA polymerase II-specific"/>
    <property type="evidence" value="ECO:0007669"/>
    <property type="project" value="InterPro"/>
</dbReference>
<evidence type="ECO:0000256" key="3">
    <source>
        <dbReference type="ARBA" id="ARBA00023015"/>
    </source>
</evidence>
<dbReference type="InterPro" id="IPR007219">
    <property type="entry name" value="XnlR_reg_dom"/>
</dbReference>
<dbReference type="PROSITE" id="PS50048">
    <property type="entry name" value="ZN2_CY6_FUNGAL_2"/>
    <property type="match status" value="1"/>
</dbReference>
<dbReference type="SUPFAM" id="SSF57701">
    <property type="entry name" value="Zn2/Cys6 DNA-binding domain"/>
    <property type="match status" value="1"/>
</dbReference>
<dbReference type="InterPro" id="IPR001138">
    <property type="entry name" value="Zn2Cys6_DnaBD"/>
</dbReference>
<evidence type="ECO:0000256" key="2">
    <source>
        <dbReference type="ARBA" id="ARBA00022723"/>
    </source>
</evidence>
<dbReference type="InterPro" id="IPR036864">
    <property type="entry name" value="Zn2-C6_fun-type_DNA-bd_sf"/>
</dbReference>
<proteinExistence type="predicted"/>
<dbReference type="CDD" id="cd12148">
    <property type="entry name" value="fungal_TF_MHR"/>
    <property type="match status" value="1"/>
</dbReference>
<dbReference type="CDD" id="cd00067">
    <property type="entry name" value="GAL4"/>
    <property type="match status" value="1"/>
</dbReference>
<dbReference type="Proteomes" id="UP000248961">
    <property type="component" value="Unassembled WGS sequence"/>
</dbReference>